<keyword evidence="1" id="KW-0812">Transmembrane</keyword>
<dbReference type="RefSeq" id="WP_189571723.1">
    <property type="nucleotide sequence ID" value="NZ_BMXU01000001.1"/>
</dbReference>
<proteinExistence type="predicted"/>
<feature type="transmembrane region" description="Helical" evidence="1">
    <location>
        <begin position="12"/>
        <end position="33"/>
    </location>
</feature>
<feature type="transmembrane region" description="Helical" evidence="1">
    <location>
        <begin position="102"/>
        <end position="121"/>
    </location>
</feature>
<protein>
    <recommendedName>
        <fullName evidence="4">DUF4064 domain-containing protein</fullName>
    </recommendedName>
</protein>
<evidence type="ECO:0000313" key="3">
    <source>
        <dbReference type="Proteomes" id="UP001595607"/>
    </source>
</evidence>
<gene>
    <name evidence="2" type="ORF">ACFONP_08810</name>
</gene>
<comment type="caution">
    <text evidence="2">The sequence shown here is derived from an EMBL/GenBank/DDBJ whole genome shotgun (WGS) entry which is preliminary data.</text>
</comment>
<feature type="transmembrane region" description="Helical" evidence="1">
    <location>
        <begin position="53"/>
        <end position="71"/>
    </location>
</feature>
<organism evidence="2 3">
    <name type="scientific">Parvularcula lutaonensis</name>
    <dbReference type="NCBI Taxonomy" id="491923"/>
    <lineage>
        <taxon>Bacteria</taxon>
        <taxon>Pseudomonadati</taxon>
        <taxon>Pseudomonadota</taxon>
        <taxon>Alphaproteobacteria</taxon>
        <taxon>Parvularculales</taxon>
        <taxon>Parvularculaceae</taxon>
        <taxon>Parvularcula</taxon>
    </lineage>
</organism>
<evidence type="ECO:0008006" key="4">
    <source>
        <dbReference type="Google" id="ProtNLM"/>
    </source>
</evidence>
<evidence type="ECO:0000313" key="2">
    <source>
        <dbReference type="EMBL" id="MFC3302831.1"/>
    </source>
</evidence>
<keyword evidence="3" id="KW-1185">Reference proteome</keyword>
<dbReference type="Proteomes" id="UP001595607">
    <property type="component" value="Unassembled WGS sequence"/>
</dbReference>
<name>A0ABV7MCA0_9PROT</name>
<sequence length="130" mass="13730">MEEIEDRRGGGGVWKFLLFLMVVAVALGTYAVYHFGADADIYINGRTVDELQPWEVVGGVIIGIFGLIIGLIGGAIGLLIGLGAAILAIALAMLGIMTGLFITAGVILGPFLLIAAIILLLRRRSHPEMI</sequence>
<reference evidence="3" key="1">
    <citation type="journal article" date="2019" name="Int. J. Syst. Evol. Microbiol.">
        <title>The Global Catalogue of Microorganisms (GCM) 10K type strain sequencing project: providing services to taxonomists for standard genome sequencing and annotation.</title>
        <authorList>
            <consortium name="The Broad Institute Genomics Platform"/>
            <consortium name="The Broad Institute Genome Sequencing Center for Infectious Disease"/>
            <person name="Wu L."/>
            <person name="Ma J."/>
        </authorList>
    </citation>
    <scope>NUCLEOTIDE SEQUENCE [LARGE SCALE GENOMIC DNA]</scope>
    <source>
        <strain evidence="3">KCTC 22245</strain>
    </source>
</reference>
<accession>A0ABV7MCA0</accession>
<keyword evidence="1" id="KW-0472">Membrane</keyword>
<dbReference type="EMBL" id="JBHRVA010000002">
    <property type="protein sequence ID" value="MFC3302831.1"/>
    <property type="molecule type" value="Genomic_DNA"/>
</dbReference>
<evidence type="ECO:0000256" key="1">
    <source>
        <dbReference type="SAM" id="Phobius"/>
    </source>
</evidence>
<feature type="transmembrane region" description="Helical" evidence="1">
    <location>
        <begin position="78"/>
        <end position="96"/>
    </location>
</feature>
<keyword evidence="1" id="KW-1133">Transmembrane helix</keyword>